<dbReference type="HAMAP" id="MF_01440">
    <property type="entry name" value="CheD"/>
    <property type="match status" value="1"/>
</dbReference>
<dbReference type="Pfam" id="PF03975">
    <property type="entry name" value="CheD"/>
    <property type="match status" value="1"/>
</dbReference>
<keyword evidence="2 3" id="KW-0378">Hydrolase</keyword>
<keyword evidence="1 3" id="KW-0145">Chemotaxis</keyword>
<dbReference type="eggNOG" id="COG1871">
    <property type="taxonomic scope" value="Bacteria"/>
</dbReference>
<evidence type="ECO:0000313" key="5">
    <source>
        <dbReference type="Proteomes" id="UP000001551"/>
    </source>
</evidence>
<dbReference type="GO" id="GO:0006935">
    <property type="term" value="P:chemotaxis"/>
    <property type="evidence" value="ECO:0007669"/>
    <property type="project" value="UniProtKB-UniRule"/>
</dbReference>
<dbReference type="KEGG" id="eha:Ethha_2085"/>
<evidence type="ECO:0000256" key="1">
    <source>
        <dbReference type="ARBA" id="ARBA00022500"/>
    </source>
</evidence>
<comment type="similarity">
    <text evidence="3">Belongs to the CheD family.</text>
</comment>
<sequence length="156" mass="17081">MIVVGISDYKTARRPDRLITYALGSCVGTCLFDERSGAAGLSHILLPDSTINRTDTNIMKYADTAIEALVREMERQGIRRTQLKAKIAGGANMFAAQSKSMNIGERNVAAVKEHLRRLGIRLLAEDTGKNYGRTVEFDPESGAMSVKSVLHGVHVF</sequence>
<dbReference type="HOGENOM" id="CLU_087854_2_0_9"/>
<evidence type="ECO:0000256" key="2">
    <source>
        <dbReference type="ARBA" id="ARBA00022801"/>
    </source>
</evidence>
<dbReference type="STRING" id="663278.Ethha_2085"/>
<name>E6U3K2_ETHHY</name>
<dbReference type="EMBL" id="CP002400">
    <property type="protein sequence ID" value="ADU27602.1"/>
    <property type="molecule type" value="Genomic_DNA"/>
</dbReference>
<dbReference type="InterPro" id="IPR005659">
    <property type="entry name" value="Chemorcpt_Glu_NH3ase_CheD"/>
</dbReference>
<organism evidence="4 5">
    <name type="scientific">Ethanoligenens harbinense (strain DSM 18485 / JCM 12961 / CGMCC 1.5033 / YUAN-3)</name>
    <dbReference type="NCBI Taxonomy" id="663278"/>
    <lineage>
        <taxon>Bacteria</taxon>
        <taxon>Bacillati</taxon>
        <taxon>Bacillota</taxon>
        <taxon>Clostridia</taxon>
        <taxon>Eubacteriales</taxon>
        <taxon>Oscillospiraceae</taxon>
        <taxon>Ethanoligenens</taxon>
    </lineage>
</organism>
<evidence type="ECO:0000313" key="4">
    <source>
        <dbReference type="EMBL" id="ADU27602.1"/>
    </source>
</evidence>
<evidence type="ECO:0000256" key="3">
    <source>
        <dbReference type="HAMAP-Rule" id="MF_01440"/>
    </source>
</evidence>
<protein>
    <recommendedName>
        <fullName evidence="3">Probable chemoreceptor glutamine deamidase CheD</fullName>
        <ecNumber evidence="3">3.5.1.44</ecNumber>
    </recommendedName>
</protein>
<dbReference type="EC" id="3.5.1.44" evidence="3"/>
<dbReference type="SUPFAM" id="SSF64438">
    <property type="entry name" value="CNF1/YfiH-like putative cysteine hydrolases"/>
    <property type="match status" value="1"/>
</dbReference>
<comment type="function">
    <text evidence="3">Probably deamidates glutamine residues to glutamate on methyl-accepting chemotaxis receptors (MCPs), playing an important role in chemotaxis.</text>
</comment>
<comment type="catalytic activity">
    <reaction evidence="3">
        <text>L-glutaminyl-[protein] + H2O = L-glutamyl-[protein] + NH4(+)</text>
        <dbReference type="Rhea" id="RHEA:16441"/>
        <dbReference type="Rhea" id="RHEA-COMP:10207"/>
        <dbReference type="Rhea" id="RHEA-COMP:10208"/>
        <dbReference type="ChEBI" id="CHEBI:15377"/>
        <dbReference type="ChEBI" id="CHEBI:28938"/>
        <dbReference type="ChEBI" id="CHEBI:29973"/>
        <dbReference type="ChEBI" id="CHEBI:30011"/>
        <dbReference type="EC" id="3.5.1.44"/>
    </reaction>
</comment>
<dbReference type="InterPro" id="IPR011324">
    <property type="entry name" value="Cytotoxic_necrot_fac-like_cat"/>
</dbReference>
<dbReference type="CDD" id="cd16352">
    <property type="entry name" value="CheD"/>
    <property type="match status" value="1"/>
</dbReference>
<dbReference type="Gene3D" id="3.30.1330.200">
    <property type="match status" value="1"/>
</dbReference>
<dbReference type="InterPro" id="IPR038592">
    <property type="entry name" value="CheD-like_sf"/>
</dbReference>
<dbReference type="PANTHER" id="PTHR35147">
    <property type="entry name" value="CHEMORECEPTOR GLUTAMINE DEAMIDASE CHED-RELATED"/>
    <property type="match status" value="1"/>
</dbReference>
<reference evidence="4 5" key="1">
    <citation type="submission" date="2010-12" db="EMBL/GenBank/DDBJ databases">
        <title>Complete sequence of Ethanoligenens harbinense YUAN-3.</title>
        <authorList>
            <person name="Lucas S."/>
            <person name="Copeland A."/>
            <person name="Lapidus A."/>
            <person name="Cheng J.-F."/>
            <person name="Bruce D."/>
            <person name="Goodwin L."/>
            <person name="Pitluck S."/>
            <person name="Chertkov O."/>
            <person name="Misra M."/>
            <person name="Detter J.C."/>
            <person name="Han C."/>
            <person name="Tapia R."/>
            <person name="Land M."/>
            <person name="Hauser L."/>
            <person name="Jeffries C."/>
            <person name="Kyrpides N."/>
            <person name="Ivanova N."/>
            <person name="Mikhailova N."/>
            <person name="Wang A."/>
            <person name="Mouttaki H."/>
            <person name="He Z."/>
            <person name="Zhou J."/>
            <person name="Hemme C.L."/>
            <person name="Woyke T."/>
        </authorList>
    </citation>
    <scope>NUCLEOTIDE SEQUENCE [LARGE SCALE GENOMIC DNA]</scope>
    <source>
        <strain evidence="5">DSM 18485 / JCM 12961 / CGMCC 1.5033 / YUAN-3</strain>
    </source>
</reference>
<proteinExistence type="inferred from homology"/>
<dbReference type="GO" id="GO:0050568">
    <property type="term" value="F:protein-glutamine glutaminase activity"/>
    <property type="evidence" value="ECO:0007669"/>
    <property type="project" value="UniProtKB-UniRule"/>
</dbReference>
<dbReference type="PANTHER" id="PTHR35147:SF1">
    <property type="entry name" value="CHEMORECEPTOR GLUTAMINE DEAMIDASE CHED-RELATED"/>
    <property type="match status" value="1"/>
</dbReference>
<dbReference type="AlphaFoldDB" id="E6U3K2"/>
<dbReference type="Proteomes" id="UP000001551">
    <property type="component" value="Chromosome"/>
</dbReference>
<gene>
    <name evidence="3" type="primary">cheD</name>
    <name evidence="4" type="ordered locus">Ethha_2085</name>
</gene>
<keyword evidence="5" id="KW-1185">Reference proteome</keyword>
<accession>E6U3K2</accession>